<evidence type="ECO:0000256" key="1">
    <source>
        <dbReference type="SAM" id="Phobius"/>
    </source>
</evidence>
<dbReference type="AlphaFoldDB" id="A0A939KH16"/>
<sequence>MEVKNRIIRRREKKKRAARLKFLGILGILVLFILSIWVRSFIMHEDSGETYPPVSDPMARIDSIDQLNEKTREALLLFLEIAEDEGLPVLVTETYRTQERQEYLYSLGRTAEGSIVTWTTESEHTKRRAFDIAKNVRGEEYSDPEFFRKAAEIGARIGLEAGYYWDQGRQDRPHFQMNWYDRILYPEGYEKQEP</sequence>
<dbReference type="Proteomes" id="UP000664218">
    <property type="component" value="Unassembled WGS sequence"/>
</dbReference>
<dbReference type="SUPFAM" id="SSF55166">
    <property type="entry name" value="Hedgehog/DD-peptidase"/>
    <property type="match status" value="1"/>
</dbReference>
<evidence type="ECO:0000259" key="2">
    <source>
        <dbReference type="Pfam" id="PF02557"/>
    </source>
</evidence>
<dbReference type="RefSeq" id="WP_207600637.1">
    <property type="nucleotide sequence ID" value="NZ_JAFNJU010000012.1"/>
</dbReference>
<keyword evidence="1" id="KW-1133">Transmembrane helix</keyword>
<reference evidence="3" key="1">
    <citation type="submission" date="2021-03" db="EMBL/GenBank/DDBJ databases">
        <title>Proteiniclasticum marinus sp. nov., isolated from tidal flat sediment.</title>
        <authorList>
            <person name="Namirimu T."/>
            <person name="Yang J.-A."/>
            <person name="Yang S.-H."/>
            <person name="Kim Y.-J."/>
            <person name="Kwon K.K."/>
        </authorList>
    </citation>
    <scope>NUCLEOTIDE SEQUENCE</scope>
    <source>
        <strain evidence="3">SCR006</strain>
    </source>
</reference>
<feature type="domain" description="D-alanyl-D-alanine carboxypeptidase-like core" evidence="2">
    <location>
        <begin position="66"/>
        <end position="166"/>
    </location>
</feature>
<comment type="caution">
    <text evidence="3">The sequence shown here is derived from an EMBL/GenBank/DDBJ whole genome shotgun (WGS) entry which is preliminary data.</text>
</comment>
<protein>
    <submittedName>
        <fullName evidence="3">M15 family metallopeptidase</fullName>
    </submittedName>
</protein>
<dbReference type="EMBL" id="JAFNJU010000012">
    <property type="protein sequence ID" value="MBO1266112.1"/>
    <property type="molecule type" value="Genomic_DNA"/>
</dbReference>
<organism evidence="3 4">
    <name type="scientific">Proteiniclasticum aestuarii</name>
    <dbReference type="NCBI Taxonomy" id="2817862"/>
    <lineage>
        <taxon>Bacteria</taxon>
        <taxon>Bacillati</taxon>
        <taxon>Bacillota</taxon>
        <taxon>Clostridia</taxon>
        <taxon>Eubacteriales</taxon>
        <taxon>Clostridiaceae</taxon>
        <taxon>Proteiniclasticum</taxon>
    </lineage>
</organism>
<dbReference type="CDD" id="cd14845">
    <property type="entry name" value="L-Ala-D-Glu_peptidase_like"/>
    <property type="match status" value="1"/>
</dbReference>
<keyword evidence="1" id="KW-0812">Transmembrane</keyword>
<name>A0A939KH16_9CLOT</name>
<evidence type="ECO:0000313" key="3">
    <source>
        <dbReference type="EMBL" id="MBO1266112.1"/>
    </source>
</evidence>
<keyword evidence="1" id="KW-0472">Membrane</keyword>
<evidence type="ECO:0000313" key="4">
    <source>
        <dbReference type="Proteomes" id="UP000664218"/>
    </source>
</evidence>
<keyword evidence="4" id="KW-1185">Reference proteome</keyword>
<accession>A0A939KH16</accession>
<feature type="transmembrane region" description="Helical" evidence="1">
    <location>
        <begin position="20"/>
        <end position="38"/>
    </location>
</feature>
<dbReference type="Pfam" id="PF02557">
    <property type="entry name" value="VanY"/>
    <property type="match status" value="1"/>
</dbReference>
<proteinExistence type="predicted"/>
<dbReference type="Gene3D" id="3.30.1380.10">
    <property type="match status" value="1"/>
</dbReference>
<dbReference type="InterPro" id="IPR009045">
    <property type="entry name" value="Zn_M74/Hedgehog-like"/>
</dbReference>
<dbReference type="InterPro" id="IPR003709">
    <property type="entry name" value="VanY-like_core_dom"/>
</dbReference>
<gene>
    <name evidence="3" type="ORF">J3A84_13830</name>
</gene>